<protein>
    <submittedName>
        <fullName evidence="1">Uncharacterized protein</fullName>
    </submittedName>
</protein>
<name>A0A0A9FS01_ARUDO</name>
<dbReference type="AlphaFoldDB" id="A0A0A9FS01"/>
<dbReference type="EMBL" id="GBRH01182291">
    <property type="protein sequence ID" value="JAE15605.1"/>
    <property type="molecule type" value="Transcribed_RNA"/>
</dbReference>
<reference evidence="1" key="1">
    <citation type="submission" date="2014-09" db="EMBL/GenBank/DDBJ databases">
        <authorList>
            <person name="Magalhaes I.L.F."/>
            <person name="Oliveira U."/>
            <person name="Santos F.R."/>
            <person name="Vidigal T.H.D.A."/>
            <person name="Brescovit A.D."/>
            <person name="Santos A.J."/>
        </authorList>
    </citation>
    <scope>NUCLEOTIDE SEQUENCE</scope>
    <source>
        <tissue evidence="1">Shoot tissue taken approximately 20 cm above the soil surface</tissue>
    </source>
</reference>
<proteinExistence type="predicted"/>
<accession>A0A0A9FS01</accession>
<sequence length="174" mass="19703">MTHPGMGSIYIANTGEKLEVEGNIILNLTELVCLISSCKAVVHKAAVLARCDEHIGTLECLLQLLHGVPRIMVLHQLHLLKQLQHITYHLNSLCKLLAGLFIPSNRLYRLHNHLDQPICIHPCKLLNAGHLTHAIPQCHLLETRLAPWRPGLLQRTENSKFLGRKHPLGRYLTW</sequence>
<reference evidence="1" key="2">
    <citation type="journal article" date="2015" name="Data Brief">
        <title>Shoot transcriptome of the giant reed, Arundo donax.</title>
        <authorList>
            <person name="Barrero R.A."/>
            <person name="Guerrero F.D."/>
            <person name="Moolhuijzen P."/>
            <person name="Goolsby J.A."/>
            <person name="Tidwell J."/>
            <person name="Bellgard S.E."/>
            <person name="Bellgard M.I."/>
        </authorList>
    </citation>
    <scope>NUCLEOTIDE SEQUENCE</scope>
    <source>
        <tissue evidence="1">Shoot tissue taken approximately 20 cm above the soil surface</tissue>
    </source>
</reference>
<evidence type="ECO:0000313" key="1">
    <source>
        <dbReference type="EMBL" id="JAE15605.1"/>
    </source>
</evidence>
<organism evidence="1">
    <name type="scientific">Arundo donax</name>
    <name type="common">Giant reed</name>
    <name type="synonym">Donax arundinaceus</name>
    <dbReference type="NCBI Taxonomy" id="35708"/>
    <lineage>
        <taxon>Eukaryota</taxon>
        <taxon>Viridiplantae</taxon>
        <taxon>Streptophyta</taxon>
        <taxon>Embryophyta</taxon>
        <taxon>Tracheophyta</taxon>
        <taxon>Spermatophyta</taxon>
        <taxon>Magnoliopsida</taxon>
        <taxon>Liliopsida</taxon>
        <taxon>Poales</taxon>
        <taxon>Poaceae</taxon>
        <taxon>PACMAD clade</taxon>
        <taxon>Arundinoideae</taxon>
        <taxon>Arundineae</taxon>
        <taxon>Arundo</taxon>
    </lineage>
</organism>